<accession>A0A8I7B2X7</accession>
<reference evidence="2" key="3">
    <citation type="submission" date="2022-01" db="UniProtKB">
        <authorList>
            <consortium name="EnsemblPlants"/>
        </authorList>
    </citation>
    <scope>IDENTIFICATION</scope>
    <source>
        <strain evidence="2">subsp. vulgare</strain>
    </source>
</reference>
<dbReference type="PANTHER" id="PTHR35163:SF12">
    <property type="entry name" value="OS05G0134500 PROTEIN"/>
    <property type="match status" value="1"/>
</dbReference>
<feature type="compositionally biased region" description="Low complexity" evidence="1">
    <location>
        <begin position="1"/>
        <end position="16"/>
    </location>
</feature>
<evidence type="ECO:0000313" key="3">
    <source>
        <dbReference type="Proteomes" id="UP000011116"/>
    </source>
</evidence>
<protein>
    <recommendedName>
        <fullName evidence="4">Zinc finger GRF-type domain-containing protein</fullName>
    </recommendedName>
</protein>
<dbReference type="SMR" id="A0A8I7B2X7"/>
<sequence length="194" mass="22039">MPSWNDNSSSSSNGDSVTSQPPATIFCSEWRGMATDLPARCEHHAVCEKFGAFESIDSGRRFLGCAQKEGPRCPFVQWIDLEWPTPFKMSLARIWGMFDDDNSLRLSQNLAIGEENYRILKEKESMEKELRFFKLDFAKMVGDKEQALAQLGNTQIALSEVKQELEKKNLCDKTATNIHQVLKAKAEKERGLMK</sequence>
<name>A0A8I7B2X7_HORVV</name>
<keyword evidence="3" id="KW-1185">Reference proteome</keyword>
<evidence type="ECO:0000256" key="1">
    <source>
        <dbReference type="SAM" id="MobiDB-lite"/>
    </source>
</evidence>
<organism evidence="2 3">
    <name type="scientific">Hordeum vulgare subsp. vulgare</name>
    <name type="common">Domesticated barley</name>
    <dbReference type="NCBI Taxonomy" id="112509"/>
    <lineage>
        <taxon>Eukaryota</taxon>
        <taxon>Viridiplantae</taxon>
        <taxon>Streptophyta</taxon>
        <taxon>Embryophyta</taxon>
        <taxon>Tracheophyta</taxon>
        <taxon>Spermatophyta</taxon>
        <taxon>Magnoliopsida</taxon>
        <taxon>Liliopsida</taxon>
        <taxon>Poales</taxon>
        <taxon>Poaceae</taxon>
        <taxon>BOP clade</taxon>
        <taxon>Pooideae</taxon>
        <taxon>Triticodae</taxon>
        <taxon>Triticeae</taxon>
        <taxon>Hordeinae</taxon>
        <taxon>Hordeum</taxon>
    </lineage>
</organism>
<dbReference type="Gramene" id="HORVU.MOREX.r3.1HG0040770.1">
    <property type="protein sequence ID" value="HORVU.MOREX.r3.1HG0040770.1"/>
    <property type="gene ID" value="HORVU.MOREX.r3.1HG0040770"/>
</dbReference>
<reference evidence="2" key="2">
    <citation type="submission" date="2020-10" db="EMBL/GenBank/DDBJ databases">
        <authorList>
            <person name="Scholz U."/>
            <person name="Mascher M."/>
            <person name="Fiebig A."/>
        </authorList>
    </citation>
    <scope>NUCLEOTIDE SEQUENCE [LARGE SCALE GENOMIC DNA]</scope>
    <source>
        <strain evidence="2">cv. Morex</strain>
    </source>
</reference>
<dbReference type="EnsemblPlants" id="HORVU.MOREX.r3.1HG0040770.1">
    <property type="protein sequence ID" value="HORVU.MOREX.r3.1HG0040770.1"/>
    <property type="gene ID" value="HORVU.MOREX.r3.1HG0040770"/>
</dbReference>
<dbReference type="Proteomes" id="UP000011116">
    <property type="component" value="Chromosome 1H"/>
</dbReference>
<proteinExistence type="predicted"/>
<dbReference type="PANTHER" id="PTHR35163">
    <property type="entry name" value="OS02G0467300 PROTEIN"/>
    <property type="match status" value="1"/>
</dbReference>
<feature type="region of interest" description="Disordered" evidence="1">
    <location>
        <begin position="1"/>
        <end position="20"/>
    </location>
</feature>
<reference evidence="3" key="1">
    <citation type="journal article" date="2012" name="Nature">
        <title>A physical, genetic and functional sequence assembly of the barley genome.</title>
        <authorList>
            <consortium name="The International Barley Genome Sequencing Consortium"/>
            <person name="Mayer K.F."/>
            <person name="Waugh R."/>
            <person name="Brown J.W."/>
            <person name="Schulman A."/>
            <person name="Langridge P."/>
            <person name="Platzer M."/>
            <person name="Fincher G.B."/>
            <person name="Muehlbauer G.J."/>
            <person name="Sato K."/>
            <person name="Close T.J."/>
            <person name="Wise R.P."/>
            <person name="Stein N."/>
        </authorList>
    </citation>
    <scope>NUCLEOTIDE SEQUENCE [LARGE SCALE GENOMIC DNA]</scope>
    <source>
        <strain evidence="3">cv. Morex</strain>
    </source>
</reference>
<evidence type="ECO:0008006" key="4">
    <source>
        <dbReference type="Google" id="ProtNLM"/>
    </source>
</evidence>
<evidence type="ECO:0000313" key="2">
    <source>
        <dbReference type="EnsemblPlants" id="HORVU.MOREX.r3.1HG0040770.1"/>
    </source>
</evidence>
<dbReference type="AlphaFoldDB" id="A0A8I7B2X7"/>
<dbReference type="Gramene" id="HORVU.MOREX.r2.1HG0031650.1">
    <property type="protein sequence ID" value="HORVU.MOREX.r2.1HG0031650.1"/>
    <property type="gene ID" value="HORVU.MOREX.r2.1HG0031650"/>
</dbReference>